<reference evidence="4 5" key="1">
    <citation type="submission" date="2020-02" db="EMBL/GenBank/DDBJ databases">
        <title>Albibacoteraceae fam. nov., the first described family within the subdivision 4 Verrucomicrobia.</title>
        <authorList>
            <person name="Xi F."/>
        </authorList>
    </citation>
    <scope>NUCLEOTIDE SEQUENCE [LARGE SCALE GENOMIC DNA]</scope>
    <source>
        <strain evidence="4 5">CK1056</strain>
    </source>
</reference>
<dbReference type="RefSeq" id="WP_163965763.1">
    <property type="nucleotide sequence ID" value="NZ_JAAGNX010000003.1"/>
</dbReference>
<feature type="domain" description="CBS" evidence="3">
    <location>
        <begin position="78"/>
        <end position="134"/>
    </location>
</feature>
<evidence type="ECO:0000259" key="3">
    <source>
        <dbReference type="PROSITE" id="PS51371"/>
    </source>
</evidence>
<dbReference type="AlphaFoldDB" id="A0A6B2M1Q6"/>
<name>A0A6B2M1Q6_9BACT</name>
<dbReference type="Gene3D" id="3.10.580.10">
    <property type="entry name" value="CBS-domain"/>
    <property type="match status" value="1"/>
</dbReference>
<sequence length="145" mass="16351">MTTTAQNLLQSKGHEEIYSVKPDQTTYEALQLMAAKEIGAVAVMEEGQLLGILTERDYARKIVLHGRASRHTPVFDTMNRDYPTVTPETSLDQCMRKITDSRFRYVAVMEENTLLGLVSIGDIVKHIIAQQKASIEHLERYISGI</sequence>
<dbReference type="SMART" id="SM00116">
    <property type="entry name" value="CBS"/>
    <property type="match status" value="2"/>
</dbReference>
<gene>
    <name evidence="4" type="ORF">G0Q06_10800</name>
</gene>
<dbReference type="CDD" id="cd04623">
    <property type="entry name" value="CBS_pair_bac_euk"/>
    <property type="match status" value="1"/>
</dbReference>
<feature type="domain" description="CBS" evidence="3">
    <location>
        <begin position="10"/>
        <end position="69"/>
    </location>
</feature>
<keyword evidence="5" id="KW-1185">Reference proteome</keyword>
<dbReference type="PROSITE" id="PS51371">
    <property type="entry name" value="CBS"/>
    <property type="match status" value="2"/>
</dbReference>
<evidence type="ECO:0000313" key="4">
    <source>
        <dbReference type="EMBL" id="NDV62941.1"/>
    </source>
</evidence>
<evidence type="ECO:0000256" key="2">
    <source>
        <dbReference type="PROSITE-ProRule" id="PRU00703"/>
    </source>
</evidence>
<keyword evidence="1 2" id="KW-0129">CBS domain</keyword>
<dbReference type="InterPro" id="IPR000644">
    <property type="entry name" value="CBS_dom"/>
</dbReference>
<dbReference type="InterPro" id="IPR044725">
    <property type="entry name" value="CBSX3_CBS_dom"/>
</dbReference>
<evidence type="ECO:0000256" key="1">
    <source>
        <dbReference type="ARBA" id="ARBA00023122"/>
    </source>
</evidence>
<dbReference type="InterPro" id="IPR046342">
    <property type="entry name" value="CBS_dom_sf"/>
</dbReference>
<dbReference type="EMBL" id="JAAGNX010000003">
    <property type="protein sequence ID" value="NDV62941.1"/>
    <property type="molecule type" value="Genomic_DNA"/>
</dbReference>
<organism evidence="4 5">
    <name type="scientific">Oceanipulchritudo coccoides</name>
    <dbReference type="NCBI Taxonomy" id="2706888"/>
    <lineage>
        <taxon>Bacteria</taxon>
        <taxon>Pseudomonadati</taxon>
        <taxon>Verrucomicrobiota</taxon>
        <taxon>Opitutia</taxon>
        <taxon>Puniceicoccales</taxon>
        <taxon>Oceanipulchritudinaceae</taxon>
        <taxon>Oceanipulchritudo</taxon>
    </lineage>
</organism>
<dbReference type="Proteomes" id="UP000478417">
    <property type="component" value="Unassembled WGS sequence"/>
</dbReference>
<dbReference type="InterPro" id="IPR051257">
    <property type="entry name" value="Diverse_CBS-Domain"/>
</dbReference>
<comment type="caution">
    <text evidence="4">The sequence shown here is derived from an EMBL/GenBank/DDBJ whole genome shotgun (WGS) entry which is preliminary data.</text>
</comment>
<dbReference type="PANTHER" id="PTHR43080">
    <property type="entry name" value="CBS DOMAIN-CONTAINING PROTEIN CBSX3, MITOCHONDRIAL"/>
    <property type="match status" value="1"/>
</dbReference>
<protein>
    <submittedName>
        <fullName evidence="4">CBS domain-containing protein</fullName>
    </submittedName>
</protein>
<evidence type="ECO:0000313" key="5">
    <source>
        <dbReference type="Proteomes" id="UP000478417"/>
    </source>
</evidence>
<accession>A0A6B2M1Q6</accession>
<proteinExistence type="predicted"/>
<dbReference type="Pfam" id="PF00571">
    <property type="entry name" value="CBS"/>
    <property type="match status" value="2"/>
</dbReference>
<dbReference type="SUPFAM" id="SSF54631">
    <property type="entry name" value="CBS-domain pair"/>
    <property type="match status" value="1"/>
</dbReference>
<dbReference type="PANTHER" id="PTHR43080:SF2">
    <property type="entry name" value="CBS DOMAIN-CONTAINING PROTEIN"/>
    <property type="match status" value="1"/>
</dbReference>